<accession>X1R4Z5</accession>
<evidence type="ECO:0000256" key="1">
    <source>
        <dbReference type="SAM" id="Phobius"/>
    </source>
</evidence>
<comment type="caution">
    <text evidence="2">The sequence shown here is derived from an EMBL/GenBank/DDBJ whole genome shotgun (WGS) entry which is preliminary data.</text>
</comment>
<name>X1R4Z5_9ZZZZ</name>
<feature type="transmembrane region" description="Helical" evidence="1">
    <location>
        <begin position="104"/>
        <end position="128"/>
    </location>
</feature>
<keyword evidence="1" id="KW-0472">Membrane</keyword>
<keyword evidence="1" id="KW-1133">Transmembrane helix</keyword>
<proteinExistence type="predicted"/>
<dbReference type="EMBL" id="BARV01040088">
    <property type="protein sequence ID" value="GAI50684.1"/>
    <property type="molecule type" value="Genomic_DNA"/>
</dbReference>
<keyword evidence="1" id="KW-0812">Transmembrane</keyword>
<dbReference type="AlphaFoldDB" id="X1R4Z5"/>
<feature type="non-terminal residue" evidence="2">
    <location>
        <position position="148"/>
    </location>
</feature>
<organism evidence="2">
    <name type="scientific">marine sediment metagenome</name>
    <dbReference type="NCBI Taxonomy" id="412755"/>
    <lineage>
        <taxon>unclassified sequences</taxon>
        <taxon>metagenomes</taxon>
        <taxon>ecological metagenomes</taxon>
    </lineage>
</organism>
<protein>
    <submittedName>
        <fullName evidence="2">Uncharacterized protein</fullName>
    </submittedName>
</protein>
<evidence type="ECO:0000313" key="2">
    <source>
        <dbReference type="EMBL" id="GAI50684.1"/>
    </source>
</evidence>
<sequence>MSVWGDRQTGTWEAVATEDDFLPDVVYQFSYTLPEKPWWVWWVFWLVWPKDPEILRDGIVKSIAAKTGIPEEEIQVLWFFYDETDNTFQIQIKWVPAEAPATPAGIITGITIIVVAGAIAIPLSLFLLGKIIEKLSPDVILKLVEELP</sequence>
<gene>
    <name evidence="2" type="ORF">S06H3_61210</name>
</gene>
<reference evidence="2" key="1">
    <citation type="journal article" date="2014" name="Front. Microbiol.">
        <title>High frequency of phylogenetically diverse reductive dehalogenase-homologous genes in deep subseafloor sedimentary metagenomes.</title>
        <authorList>
            <person name="Kawai M."/>
            <person name="Futagami T."/>
            <person name="Toyoda A."/>
            <person name="Takaki Y."/>
            <person name="Nishi S."/>
            <person name="Hori S."/>
            <person name="Arai W."/>
            <person name="Tsubouchi T."/>
            <person name="Morono Y."/>
            <person name="Uchiyama I."/>
            <person name="Ito T."/>
            <person name="Fujiyama A."/>
            <person name="Inagaki F."/>
            <person name="Takami H."/>
        </authorList>
    </citation>
    <scope>NUCLEOTIDE SEQUENCE</scope>
    <source>
        <strain evidence="2">Expedition CK06-06</strain>
    </source>
</reference>